<reference evidence="1" key="1">
    <citation type="journal article" date="2011" name="Environ. Microbiol.">
        <title>Genomic insights into the metabolic potential of the polycyclic aromatic hydrocarbon degrading sulfate-reducing Deltaproteobacterium N47.</title>
        <authorList>
            <person name="Bergmann F."/>
            <person name="Selesi D."/>
            <person name="Weinmaier T."/>
            <person name="Tischler P."/>
            <person name="Rattei T."/>
            <person name="Meckenstock R.U."/>
        </authorList>
    </citation>
    <scope>NUCLEOTIDE SEQUENCE</scope>
</reference>
<dbReference type="EMBL" id="FR695868">
    <property type="protein sequence ID" value="CBX28669.1"/>
    <property type="molecule type" value="Genomic_DNA"/>
</dbReference>
<organism evidence="1">
    <name type="scientific">uncultured Desulfobacterium sp</name>
    <dbReference type="NCBI Taxonomy" id="201089"/>
    <lineage>
        <taxon>Bacteria</taxon>
        <taxon>Pseudomonadati</taxon>
        <taxon>Thermodesulfobacteriota</taxon>
        <taxon>Desulfobacteria</taxon>
        <taxon>Desulfobacterales</taxon>
        <taxon>Desulfobacteriaceae</taxon>
        <taxon>Desulfobacterium</taxon>
        <taxon>environmental samples</taxon>
    </lineage>
</organism>
<proteinExistence type="predicted"/>
<evidence type="ECO:0000313" key="1">
    <source>
        <dbReference type="EMBL" id="CBX28669.1"/>
    </source>
</evidence>
<dbReference type="AlphaFoldDB" id="E1YDM5"/>
<protein>
    <submittedName>
        <fullName evidence="1">Uncharacterized protein</fullName>
    </submittedName>
</protein>
<gene>
    <name evidence="1" type="ORF">N47_G39930</name>
</gene>
<accession>E1YDM5</accession>
<name>E1YDM5_9BACT</name>
<sequence length="43" mass="4829">MGRFETGSCIYLYSPYVFDPPGYLSGKAKYTDITGNVNTEIIF</sequence>